<sequence length="65" mass="8041">MILGVPWWVFMFIFFIFFSGYMSFRALMAEKKLEKQYIETQGQIYMDRMEQERSKRKDNKELISE</sequence>
<dbReference type="EMBL" id="JAFBDR010000009">
    <property type="protein sequence ID" value="MBM7571445.1"/>
    <property type="molecule type" value="Genomic_DNA"/>
</dbReference>
<feature type="transmembrane region" description="Helical" evidence="1">
    <location>
        <begin position="6"/>
        <end position="27"/>
    </location>
</feature>
<evidence type="ECO:0008006" key="4">
    <source>
        <dbReference type="Google" id="ProtNLM"/>
    </source>
</evidence>
<organism evidence="2 3">
    <name type="scientific">Aquibacillus albus</name>
    <dbReference type="NCBI Taxonomy" id="1168171"/>
    <lineage>
        <taxon>Bacteria</taxon>
        <taxon>Bacillati</taxon>
        <taxon>Bacillota</taxon>
        <taxon>Bacilli</taxon>
        <taxon>Bacillales</taxon>
        <taxon>Bacillaceae</taxon>
        <taxon>Aquibacillus</taxon>
    </lineage>
</organism>
<dbReference type="InterPro" id="IPR025428">
    <property type="entry name" value="Spore_YhaL"/>
</dbReference>
<protein>
    <recommendedName>
        <fullName evidence="4">SigE-dependent sporulation protein</fullName>
    </recommendedName>
</protein>
<evidence type="ECO:0000256" key="1">
    <source>
        <dbReference type="SAM" id="Phobius"/>
    </source>
</evidence>
<proteinExistence type="predicted"/>
<comment type="caution">
    <text evidence="2">The sequence shown here is derived from an EMBL/GenBank/DDBJ whole genome shotgun (WGS) entry which is preliminary data.</text>
</comment>
<reference evidence="2 3" key="1">
    <citation type="submission" date="2021-01" db="EMBL/GenBank/DDBJ databases">
        <title>Genomic Encyclopedia of Type Strains, Phase IV (KMG-IV): sequencing the most valuable type-strain genomes for metagenomic binning, comparative biology and taxonomic classification.</title>
        <authorList>
            <person name="Goeker M."/>
        </authorList>
    </citation>
    <scope>NUCLEOTIDE SEQUENCE [LARGE SCALE GENOMIC DNA]</scope>
    <source>
        <strain evidence="2 3">DSM 23711</strain>
    </source>
</reference>
<dbReference type="Proteomes" id="UP001296943">
    <property type="component" value="Unassembled WGS sequence"/>
</dbReference>
<evidence type="ECO:0000313" key="2">
    <source>
        <dbReference type="EMBL" id="MBM7571445.1"/>
    </source>
</evidence>
<accession>A0ABS2MZW4</accession>
<keyword evidence="1" id="KW-0812">Transmembrane</keyword>
<dbReference type="Pfam" id="PF14147">
    <property type="entry name" value="Spore_YhaL"/>
    <property type="match status" value="1"/>
</dbReference>
<name>A0ABS2MZW4_9BACI</name>
<evidence type="ECO:0000313" key="3">
    <source>
        <dbReference type="Proteomes" id="UP001296943"/>
    </source>
</evidence>
<keyword evidence="3" id="KW-1185">Reference proteome</keyword>
<keyword evidence="1" id="KW-0472">Membrane</keyword>
<dbReference type="RefSeq" id="WP_204499067.1">
    <property type="nucleotide sequence ID" value="NZ_JAFBDR010000009.1"/>
</dbReference>
<gene>
    <name evidence="2" type="ORF">JOC48_001941</name>
</gene>
<keyword evidence="1" id="KW-1133">Transmembrane helix</keyword>